<dbReference type="GO" id="GO:0008374">
    <property type="term" value="F:O-acyltransferase activity"/>
    <property type="evidence" value="ECO:0007669"/>
    <property type="project" value="TreeGrafter"/>
</dbReference>
<keyword evidence="2" id="KW-0808">Transferase</keyword>
<protein>
    <recommendedName>
        <fullName evidence="5">Acyltransferase</fullName>
    </recommendedName>
</protein>
<name>A0AAU7B360_9ACTN</name>
<dbReference type="InterPro" id="IPR018357">
    <property type="entry name" value="Hexapep_transf_CS"/>
</dbReference>
<dbReference type="PANTHER" id="PTHR23416">
    <property type="entry name" value="SIALIC ACID SYNTHASE-RELATED"/>
    <property type="match status" value="1"/>
</dbReference>
<comment type="similarity">
    <text evidence="1">Belongs to the transferase hexapeptide repeat family.</text>
</comment>
<dbReference type="PANTHER" id="PTHR23416:SF23">
    <property type="entry name" value="ACETYLTRANSFERASE C18B11.09C-RELATED"/>
    <property type="match status" value="1"/>
</dbReference>
<dbReference type="Gene3D" id="2.160.10.10">
    <property type="entry name" value="Hexapeptide repeat proteins"/>
    <property type="match status" value="1"/>
</dbReference>
<evidence type="ECO:0000256" key="1">
    <source>
        <dbReference type="ARBA" id="ARBA00007274"/>
    </source>
</evidence>
<organism evidence="4">
    <name type="scientific">Paraconexibacter sp. AEG42_29</name>
    <dbReference type="NCBI Taxonomy" id="2997339"/>
    <lineage>
        <taxon>Bacteria</taxon>
        <taxon>Bacillati</taxon>
        <taxon>Actinomycetota</taxon>
        <taxon>Thermoleophilia</taxon>
        <taxon>Solirubrobacterales</taxon>
        <taxon>Paraconexibacteraceae</taxon>
        <taxon>Paraconexibacter</taxon>
    </lineage>
</organism>
<sequence>MACGARREPGLPGRFTSLAGMLKRAGAYLRGRLVKSPAWGELVQETLRLHPSVRGPRDRVLADPTAVLNGAMLNTVSGTITIGRHAFLGDDVALLTGTHDHTLTGLERQQAVPDGGRDIVVGEGAWIASRAVVLGPCTIGANAVVAAGAVVTGDVAAGAIVAGVPATPR</sequence>
<dbReference type="KEGG" id="parq:DSM112329_04942"/>
<dbReference type="GO" id="GO:0005829">
    <property type="term" value="C:cytosol"/>
    <property type="evidence" value="ECO:0007669"/>
    <property type="project" value="TreeGrafter"/>
</dbReference>
<accession>A0AAU7B360</accession>
<dbReference type="InterPro" id="IPR011004">
    <property type="entry name" value="Trimer_LpxA-like_sf"/>
</dbReference>
<dbReference type="SUPFAM" id="SSF51161">
    <property type="entry name" value="Trimeric LpxA-like enzymes"/>
    <property type="match status" value="1"/>
</dbReference>
<gene>
    <name evidence="4" type="ORF">DSM112329_04942</name>
</gene>
<dbReference type="Pfam" id="PF00132">
    <property type="entry name" value="Hexapep"/>
    <property type="match status" value="1"/>
</dbReference>
<dbReference type="PROSITE" id="PS00101">
    <property type="entry name" value="HEXAPEP_TRANSFERASES"/>
    <property type="match status" value="1"/>
</dbReference>
<dbReference type="InterPro" id="IPR051159">
    <property type="entry name" value="Hexapeptide_acetyltransf"/>
</dbReference>
<dbReference type="AlphaFoldDB" id="A0AAU7B360"/>
<evidence type="ECO:0000256" key="2">
    <source>
        <dbReference type="ARBA" id="ARBA00022679"/>
    </source>
</evidence>
<evidence type="ECO:0000313" key="4">
    <source>
        <dbReference type="EMBL" id="XAY08047.1"/>
    </source>
</evidence>
<evidence type="ECO:0000256" key="3">
    <source>
        <dbReference type="ARBA" id="ARBA00022737"/>
    </source>
</evidence>
<dbReference type="InterPro" id="IPR001451">
    <property type="entry name" value="Hexapep"/>
</dbReference>
<proteinExistence type="inferred from homology"/>
<keyword evidence="3" id="KW-0677">Repeat</keyword>
<evidence type="ECO:0008006" key="5">
    <source>
        <dbReference type="Google" id="ProtNLM"/>
    </source>
</evidence>
<dbReference type="EMBL" id="CP114014">
    <property type="protein sequence ID" value="XAY08047.1"/>
    <property type="molecule type" value="Genomic_DNA"/>
</dbReference>
<reference evidence="4" key="1">
    <citation type="submission" date="2022-12" db="EMBL/GenBank/DDBJ databases">
        <title>Paraconexibacter alkalitolerans sp. nov. and Baekduia alba sp. nov., isolated from soil and emended description of the genera Paraconexibacter (Chun et al., 2020) and Baekduia (An et al., 2020).</title>
        <authorList>
            <person name="Vieira S."/>
            <person name="Huber K.J."/>
            <person name="Geppert A."/>
            <person name="Wolf J."/>
            <person name="Neumann-Schaal M."/>
            <person name="Muesken M."/>
            <person name="Overmann J."/>
        </authorList>
    </citation>
    <scope>NUCLEOTIDE SEQUENCE</scope>
    <source>
        <strain evidence="4">AEG42_29</strain>
    </source>
</reference>